<organism evidence="1 2">
    <name type="scientific">Streptomyces kurssanovii</name>
    <dbReference type="NCBI Taxonomy" id="67312"/>
    <lineage>
        <taxon>Bacteria</taxon>
        <taxon>Bacillati</taxon>
        <taxon>Actinomycetota</taxon>
        <taxon>Actinomycetes</taxon>
        <taxon>Kitasatosporales</taxon>
        <taxon>Streptomycetaceae</taxon>
        <taxon>Streptomyces</taxon>
    </lineage>
</organism>
<dbReference type="Proteomes" id="UP001552521">
    <property type="component" value="Unassembled WGS sequence"/>
</dbReference>
<proteinExistence type="predicted"/>
<keyword evidence="2" id="KW-1185">Reference proteome</keyword>
<dbReference type="RefSeq" id="WP_364601771.1">
    <property type="nucleotide sequence ID" value="NZ_JBFAQK010000117.1"/>
</dbReference>
<accession>A0ABV3I513</accession>
<protein>
    <submittedName>
        <fullName evidence="1">Uncharacterized protein</fullName>
    </submittedName>
</protein>
<dbReference type="EMBL" id="JBFAQK010000117">
    <property type="protein sequence ID" value="MEV4685887.1"/>
    <property type="molecule type" value="Genomic_DNA"/>
</dbReference>
<comment type="caution">
    <text evidence="1">The sequence shown here is derived from an EMBL/GenBank/DDBJ whole genome shotgun (WGS) entry which is preliminary data.</text>
</comment>
<gene>
    <name evidence="1" type="ORF">AB0K36_34535</name>
</gene>
<reference evidence="1 2" key="1">
    <citation type="submission" date="2024-06" db="EMBL/GenBank/DDBJ databases">
        <title>The Natural Products Discovery Center: Release of the First 8490 Sequenced Strains for Exploring Actinobacteria Biosynthetic Diversity.</title>
        <authorList>
            <person name="Kalkreuter E."/>
            <person name="Kautsar S.A."/>
            <person name="Yang D."/>
            <person name="Bader C.D."/>
            <person name="Teijaro C.N."/>
            <person name="Fluegel L."/>
            <person name="Davis C.M."/>
            <person name="Simpson J.R."/>
            <person name="Lauterbach L."/>
            <person name="Steele A.D."/>
            <person name="Gui C."/>
            <person name="Meng S."/>
            <person name="Li G."/>
            <person name="Viehrig K."/>
            <person name="Ye F."/>
            <person name="Su P."/>
            <person name="Kiefer A.F."/>
            <person name="Nichols A."/>
            <person name="Cepeda A.J."/>
            <person name="Yan W."/>
            <person name="Fan B."/>
            <person name="Jiang Y."/>
            <person name="Adhikari A."/>
            <person name="Zheng C.-J."/>
            <person name="Schuster L."/>
            <person name="Cowan T.M."/>
            <person name="Smanski M.J."/>
            <person name="Chevrette M.G."/>
            <person name="De Carvalho L.P.S."/>
            <person name="Shen B."/>
        </authorList>
    </citation>
    <scope>NUCLEOTIDE SEQUENCE [LARGE SCALE GENOMIC DNA]</scope>
    <source>
        <strain evidence="1 2">NPDC049344</strain>
    </source>
</reference>
<name>A0ABV3I513_9ACTN</name>
<evidence type="ECO:0000313" key="2">
    <source>
        <dbReference type="Proteomes" id="UP001552521"/>
    </source>
</evidence>
<sequence>MNGTSLTLRVLHHGERHLAEELLTVADRHSTEHEVHHVAKDLAGWSREHVERLAVTGRAYGLELDESPGKPSTGLLTMMREKTAQAVGHRPEPGLLLLRDLRDLHLDAAENSLHWEMLAQVAQASKDTRLLELASSCHPRTLRQMRWTNTMIKNISPQLLTSL</sequence>
<evidence type="ECO:0000313" key="1">
    <source>
        <dbReference type="EMBL" id="MEV4685887.1"/>
    </source>
</evidence>